<dbReference type="PANTHER" id="PTHR24279">
    <property type="entry name" value="CYTOCHROME P450"/>
    <property type="match status" value="1"/>
</dbReference>
<dbReference type="EMBL" id="EAAA01002475">
    <property type="status" value="NOT_ANNOTATED_CDS"/>
    <property type="molecule type" value="Genomic_DNA"/>
</dbReference>
<reference evidence="8" key="3">
    <citation type="submission" date="2025-08" db="UniProtKB">
        <authorList>
            <consortium name="Ensembl"/>
        </authorList>
    </citation>
    <scope>IDENTIFICATION</scope>
</reference>
<comment type="similarity">
    <text evidence="2">Belongs to the cytochrome P450 family.</text>
</comment>
<dbReference type="GO" id="GO:0006629">
    <property type="term" value="P:lipid metabolic process"/>
    <property type="evidence" value="ECO:0007669"/>
    <property type="project" value="UniProtKB-ARBA"/>
</dbReference>
<dbReference type="EMBL" id="EAAA01002476">
    <property type="status" value="NOT_ANNOTATED_CDS"/>
    <property type="molecule type" value="Genomic_DNA"/>
</dbReference>
<reference evidence="8" key="2">
    <citation type="journal article" date="2008" name="Genome Biol.">
        <title>Improved genome assembly and evidence-based global gene model set for the chordate Ciona intestinalis: new insight into intron and operon populations.</title>
        <authorList>
            <person name="Satou Y."/>
            <person name="Mineta K."/>
            <person name="Ogasawara M."/>
            <person name="Sasakura Y."/>
            <person name="Shoguchi E."/>
            <person name="Ueno K."/>
            <person name="Yamada L."/>
            <person name="Matsumoto J."/>
            <person name="Wasserscheid J."/>
            <person name="Dewar K."/>
            <person name="Wiley G.B."/>
            <person name="Macmil S.L."/>
            <person name="Roe B.A."/>
            <person name="Zeller R.W."/>
            <person name="Hastings K.E."/>
            <person name="Lemaire P."/>
            <person name="Lindquist E."/>
            <person name="Endo T."/>
            <person name="Hotta K."/>
            <person name="Inaba K."/>
        </authorList>
    </citation>
    <scope>NUCLEOTIDE SEQUENCE [LARGE SCALE GENOMIC DNA]</scope>
    <source>
        <strain evidence="8">wild type</strain>
    </source>
</reference>
<sequence>MHNKIILAFSKPQVFSTLPDDNEVLLRSEEKISHREPVEFVVSARKLLGWSIGLPFDVGEDWYKLRKVVNQHFLKNSIVWSHSKQQHEVAEEFVDYIGQNLDENNEVPHFQDLLQKWALESTAVFCFGVRLGRNLN</sequence>
<dbReference type="GO" id="GO:0005506">
    <property type="term" value="F:iron ion binding"/>
    <property type="evidence" value="ECO:0007669"/>
    <property type="project" value="InterPro"/>
</dbReference>
<keyword evidence="4" id="KW-0479">Metal-binding</keyword>
<dbReference type="GO" id="GO:0020037">
    <property type="term" value="F:heme binding"/>
    <property type="evidence" value="ECO:0007669"/>
    <property type="project" value="InterPro"/>
</dbReference>
<dbReference type="InterPro" id="IPR001128">
    <property type="entry name" value="Cyt_P450"/>
</dbReference>
<dbReference type="Ensembl" id="ENSCINT00000022734.2">
    <property type="protein sequence ID" value="ENSCINP00000022488.2"/>
    <property type="gene ID" value="ENSCING00000011878.2"/>
</dbReference>
<protein>
    <submittedName>
        <fullName evidence="8">Uncharacterized protein</fullName>
    </submittedName>
</protein>
<keyword evidence="7" id="KW-0503">Monooxygenase</keyword>
<dbReference type="Proteomes" id="UP000008144">
    <property type="component" value="Chromosome 7"/>
</dbReference>
<dbReference type="SUPFAM" id="SSF48264">
    <property type="entry name" value="Cytochrome P450"/>
    <property type="match status" value="1"/>
</dbReference>
<evidence type="ECO:0000313" key="8">
    <source>
        <dbReference type="Ensembl" id="ENSCINP00000022488.2"/>
    </source>
</evidence>
<dbReference type="PANTHER" id="PTHR24279:SF120">
    <property type="entry name" value="CYTOCHROME P450"/>
    <property type="match status" value="1"/>
</dbReference>
<evidence type="ECO:0000256" key="7">
    <source>
        <dbReference type="ARBA" id="ARBA00023033"/>
    </source>
</evidence>
<evidence type="ECO:0000256" key="3">
    <source>
        <dbReference type="ARBA" id="ARBA00022617"/>
    </source>
</evidence>
<keyword evidence="3" id="KW-0349">Heme</keyword>
<keyword evidence="6" id="KW-0408">Iron</keyword>
<comment type="cofactor">
    <cofactor evidence="1">
        <name>heme</name>
        <dbReference type="ChEBI" id="CHEBI:30413"/>
    </cofactor>
</comment>
<dbReference type="GO" id="GO:0004497">
    <property type="term" value="F:monooxygenase activity"/>
    <property type="evidence" value="ECO:0007669"/>
    <property type="project" value="UniProtKB-KW"/>
</dbReference>
<dbReference type="HOGENOM" id="CLU_1874715_0_0_1"/>
<dbReference type="Gene3D" id="1.10.630.10">
    <property type="entry name" value="Cytochrome P450"/>
    <property type="match status" value="1"/>
</dbReference>
<dbReference type="InterPro" id="IPR036396">
    <property type="entry name" value="Cyt_P450_sf"/>
</dbReference>
<reference evidence="8" key="4">
    <citation type="submission" date="2025-09" db="UniProtKB">
        <authorList>
            <consortium name="Ensembl"/>
        </authorList>
    </citation>
    <scope>IDENTIFICATION</scope>
</reference>
<dbReference type="InParanoid" id="F6Z1W3"/>
<dbReference type="GO" id="GO:0016705">
    <property type="term" value="F:oxidoreductase activity, acting on paired donors, with incorporation or reduction of molecular oxygen"/>
    <property type="evidence" value="ECO:0007669"/>
    <property type="project" value="InterPro"/>
</dbReference>
<evidence type="ECO:0000256" key="1">
    <source>
        <dbReference type="ARBA" id="ARBA00001971"/>
    </source>
</evidence>
<dbReference type="Pfam" id="PF00067">
    <property type="entry name" value="p450"/>
    <property type="match status" value="1"/>
</dbReference>
<name>F6Z1W3_CIOIN</name>
<evidence type="ECO:0000256" key="6">
    <source>
        <dbReference type="ARBA" id="ARBA00023004"/>
    </source>
</evidence>
<accession>F6Z1W3</accession>
<dbReference type="AlphaFoldDB" id="F6Z1W3"/>
<keyword evidence="5" id="KW-0560">Oxidoreductase</keyword>
<evidence type="ECO:0000256" key="2">
    <source>
        <dbReference type="ARBA" id="ARBA00010617"/>
    </source>
</evidence>
<evidence type="ECO:0000313" key="9">
    <source>
        <dbReference type="Proteomes" id="UP000008144"/>
    </source>
</evidence>
<reference evidence="9" key="1">
    <citation type="journal article" date="2002" name="Science">
        <title>The draft genome of Ciona intestinalis: insights into chordate and vertebrate origins.</title>
        <authorList>
            <person name="Dehal P."/>
            <person name="Satou Y."/>
            <person name="Campbell R.K."/>
            <person name="Chapman J."/>
            <person name="Degnan B."/>
            <person name="De Tomaso A."/>
            <person name="Davidson B."/>
            <person name="Di Gregorio A."/>
            <person name="Gelpke M."/>
            <person name="Goodstein D.M."/>
            <person name="Harafuji N."/>
            <person name="Hastings K.E."/>
            <person name="Ho I."/>
            <person name="Hotta K."/>
            <person name="Huang W."/>
            <person name="Kawashima T."/>
            <person name="Lemaire P."/>
            <person name="Martinez D."/>
            <person name="Meinertzhagen I.A."/>
            <person name="Necula S."/>
            <person name="Nonaka M."/>
            <person name="Putnam N."/>
            <person name="Rash S."/>
            <person name="Saiga H."/>
            <person name="Satake M."/>
            <person name="Terry A."/>
            <person name="Yamada L."/>
            <person name="Wang H.G."/>
            <person name="Awazu S."/>
            <person name="Azumi K."/>
            <person name="Boore J."/>
            <person name="Branno M."/>
            <person name="Chin-Bow S."/>
            <person name="DeSantis R."/>
            <person name="Doyle S."/>
            <person name="Francino P."/>
            <person name="Keys D.N."/>
            <person name="Haga S."/>
            <person name="Hayashi H."/>
            <person name="Hino K."/>
            <person name="Imai K.S."/>
            <person name="Inaba K."/>
            <person name="Kano S."/>
            <person name="Kobayashi K."/>
            <person name="Kobayashi M."/>
            <person name="Lee B.I."/>
            <person name="Makabe K.W."/>
            <person name="Manohar C."/>
            <person name="Matassi G."/>
            <person name="Medina M."/>
            <person name="Mochizuki Y."/>
            <person name="Mount S."/>
            <person name="Morishita T."/>
            <person name="Miura S."/>
            <person name="Nakayama A."/>
            <person name="Nishizaka S."/>
            <person name="Nomoto H."/>
            <person name="Ohta F."/>
            <person name="Oishi K."/>
            <person name="Rigoutsos I."/>
            <person name="Sano M."/>
            <person name="Sasaki A."/>
            <person name="Sasakura Y."/>
            <person name="Shoguchi E."/>
            <person name="Shin-i T."/>
            <person name="Spagnuolo A."/>
            <person name="Stainier D."/>
            <person name="Suzuki M.M."/>
            <person name="Tassy O."/>
            <person name="Takatori N."/>
            <person name="Tokuoka M."/>
            <person name="Yagi K."/>
            <person name="Yoshizaki F."/>
            <person name="Wada S."/>
            <person name="Zhang C."/>
            <person name="Hyatt P.D."/>
            <person name="Larimer F."/>
            <person name="Detter C."/>
            <person name="Doggett N."/>
            <person name="Glavina T."/>
            <person name="Hawkins T."/>
            <person name="Richardson P."/>
            <person name="Lucas S."/>
            <person name="Kohara Y."/>
            <person name="Levine M."/>
            <person name="Satoh N."/>
            <person name="Rokhsar D.S."/>
        </authorList>
    </citation>
    <scope>NUCLEOTIDE SEQUENCE [LARGE SCALE GENOMIC DNA]</scope>
</reference>
<dbReference type="InterPro" id="IPR050479">
    <property type="entry name" value="CYP11_CYP27_families"/>
</dbReference>
<evidence type="ECO:0000256" key="4">
    <source>
        <dbReference type="ARBA" id="ARBA00022723"/>
    </source>
</evidence>
<proteinExistence type="inferred from homology"/>
<evidence type="ECO:0000256" key="5">
    <source>
        <dbReference type="ARBA" id="ARBA00023002"/>
    </source>
</evidence>
<organism evidence="8 9">
    <name type="scientific">Ciona intestinalis</name>
    <name type="common">Transparent sea squirt</name>
    <name type="synonym">Ascidia intestinalis</name>
    <dbReference type="NCBI Taxonomy" id="7719"/>
    <lineage>
        <taxon>Eukaryota</taxon>
        <taxon>Metazoa</taxon>
        <taxon>Chordata</taxon>
        <taxon>Tunicata</taxon>
        <taxon>Ascidiacea</taxon>
        <taxon>Phlebobranchia</taxon>
        <taxon>Cionidae</taxon>
        <taxon>Ciona</taxon>
    </lineage>
</organism>
<keyword evidence="9" id="KW-1185">Reference proteome</keyword>